<dbReference type="Proteomes" id="UP000531916">
    <property type="component" value="Unassembled WGS sequence"/>
</dbReference>
<sequence>MSVYIPPFPEWNSGHYIEIPCEGIVFNDDSSCCYSDSGVIESHYSTDDWAFILSEYKNWLKDKERKFSYLFVLRNGELVHHEVNKSELL</sequence>
<evidence type="ECO:0000313" key="1">
    <source>
        <dbReference type="EMBL" id="EFC2249647.1"/>
    </source>
</evidence>
<organism evidence="1 2">
    <name type="scientific">Escherichia coli</name>
    <dbReference type="NCBI Taxonomy" id="562"/>
    <lineage>
        <taxon>Bacteria</taxon>
        <taxon>Pseudomonadati</taxon>
        <taxon>Pseudomonadota</taxon>
        <taxon>Gammaproteobacteria</taxon>
        <taxon>Enterobacterales</taxon>
        <taxon>Enterobacteriaceae</taxon>
        <taxon>Escherichia</taxon>
    </lineage>
</organism>
<dbReference type="EMBL" id="AASEPP010000133">
    <property type="protein sequence ID" value="EFC2249647.1"/>
    <property type="molecule type" value="Genomic_DNA"/>
</dbReference>
<comment type="caution">
    <text evidence="1">The sequence shown here is derived from an EMBL/GenBank/DDBJ whole genome shotgun (WGS) entry which is preliminary data.</text>
</comment>
<reference evidence="1 2" key="1">
    <citation type="submission" date="2019-04" db="EMBL/GenBank/DDBJ databases">
        <authorList>
            <consortium name="NARMS: The National Antimicrobial Resistance Monitoring System"/>
        </authorList>
    </citation>
    <scope>NUCLEOTIDE SEQUENCE [LARGE SCALE GENOMIC DNA]</scope>
    <source>
        <strain evidence="1 2">FSIS11919500</strain>
    </source>
</reference>
<accession>A0A827ANB8</accession>
<gene>
    <name evidence="1" type="ORF">E5H86_28730</name>
</gene>
<evidence type="ECO:0000313" key="2">
    <source>
        <dbReference type="Proteomes" id="UP000531916"/>
    </source>
</evidence>
<name>A0A827ANB8_ECOLX</name>
<protein>
    <submittedName>
        <fullName evidence="1">Uncharacterized protein</fullName>
    </submittedName>
</protein>
<dbReference type="AlphaFoldDB" id="A0A827ANB8"/>
<proteinExistence type="predicted"/>